<evidence type="ECO:0000259" key="5">
    <source>
        <dbReference type="PROSITE" id="PS50197"/>
    </source>
</evidence>
<gene>
    <name evidence="7" type="ORF">C1645_537625</name>
</gene>
<keyword evidence="8" id="KW-1185">Reference proteome</keyword>
<dbReference type="CDD" id="cd01201">
    <property type="entry name" value="PH_BEACH"/>
    <property type="match status" value="1"/>
</dbReference>
<comment type="caution">
    <text evidence="7">The sequence shown here is derived from an EMBL/GenBank/DDBJ whole genome shotgun (WGS) entry which is preliminary data.</text>
</comment>
<dbReference type="InterPro" id="IPR023362">
    <property type="entry name" value="PH-BEACH_dom"/>
</dbReference>
<dbReference type="AlphaFoldDB" id="A0A397T940"/>
<evidence type="ECO:0000313" key="7">
    <source>
        <dbReference type="EMBL" id="RIA94750.1"/>
    </source>
</evidence>
<evidence type="ECO:0000313" key="8">
    <source>
        <dbReference type="Proteomes" id="UP000265703"/>
    </source>
</evidence>
<dbReference type="Gene3D" id="2.30.29.30">
    <property type="entry name" value="Pleckstrin-homology domain (PH domain)/Phosphotyrosine-binding domain (PTB)"/>
    <property type="match status" value="1"/>
</dbReference>
<dbReference type="Pfam" id="PF14844">
    <property type="entry name" value="PH_BEACH"/>
    <property type="match status" value="1"/>
</dbReference>
<dbReference type="InterPro" id="IPR036372">
    <property type="entry name" value="BEACH_dom_sf"/>
</dbReference>
<evidence type="ECO:0000259" key="6">
    <source>
        <dbReference type="PROSITE" id="PS51783"/>
    </source>
</evidence>
<dbReference type="SMART" id="SM01026">
    <property type="entry name" value="Beach"/>
    <property type="match status" value="1"/>
</dbReference>
<dbReference type="Gene3D" id="1.10.1540.10">
    <property type="entry name" value="BEACH domain"/>
    <property type="match status" value="1"/>
</dbReference>
<dbReference type="InterPro" id="IPR000409">
    <property type="entry name" value="BEACH_dom"/>
</dbReference>
<protein>
    <recommendedName>
        <fullName evidence="4">Beige protein homolog 1</fullName>
    </recommendedName>
</protein>
<dbReference type="GO" id="GO:0019901">
    <property type="term" value="F:protein kinase binding"/>
    <property type="evidence" value="ECO:0007669"/>
    <property type="project" value="TreeGrafter"/>
</dbReference>
<dbReference type="SUPFAM" id="SSF81837">
    <property type="entry name" value="BEACH domain"/>
    <property type="match status" value="1"/>
</dbReference>
<evidence type="ECO:0000256" key="2">
    <source>
        <dbReference type="ARBA" id="ARBA00022737"/>
    </source>
</evidence>
<dbReference type="Proteomes" id="UP000265703">
    <property type="component" value="Unassembled WGS sequence"/>
</dbReference>
<evidence type="ECO:0000256" key="1">
    <source>
        <dbReference type="ARBA" id="ARBA00022574"/>
    </source>
</evidence>
<sequence>MHKCKNYLFHLSENNSFSETFDSIWVGSKFNEHVFIQFITSRNWISIHGKHIVPAMKAANEDEFTMVQKMVERFSKKVNMLLHRFKKEESSSIKSEEVFDNEINLIIKSYKDEESNRLTSIQADKKNDDMRTSRKWLSKFHELTQERGVWSLARQADLHWKLDRRENYSRMRRKLTINYDYDAHREASAKRDKTPIEVSSNTSNKSKIQRIKKANVDSGNSSTPILNAVEPWTDGWGFSGSSLVSESDSLASSEDQEWNLIAGDKIVETIDISSDMKLFSTECEMIVLLSAIKGRIELTSTHLFFFVDRRNLLQELNNIEQGSIVVDSEILRDKKWPISDIREIHMRNYMLKRSAIELFLTDQTNYFFNFLEPKDRLRLFYNITSLKPNSMKNQDTKSPKKIFQRSNLTERWRTREISNFEYLMHLNSIAGRSFNDLTQYFVFPWILTDYESEKLDLSDPSIYRDLSKPVGALNPDRLEQFVDRYESFEDPSGRIKKFFYGTHYSSAATVSCYLIRLEPFTSVHISLQGGRFDHADRQFHSLRDTWHSVLNASGDVRELIPEFFYLPEFLTNHNNFDFGIRQDGVRVNDVILPKWASSQEEFIRIHREALESDFVSENLHHWIDLIFGYKQTGDEAVNAYNVFYYLTYEGAINIDNIQDPVERKSIEQQIYHFGQTPTQLLTKPHPKRLLSKDFLKKDLLSLDHDHQRFVVDLKCGQLHLVDLPNPDYEMHSISDAQQVITIDENGIIGRHRVLRKSISPEIPFTVEIDPGLQYKRYL</sequence>
<dbReference type="FunFam" id="1.10.1540.10:FF:000001">
    <property type="entry name" value="neurobeachin isoform X1"/>
    <property type="match status" value="1"/>
</dbReference>
<dbReference type="Pfam" id="PF02138">
    <property type="entry name" value="Beach"/>
    <property type="match status" value="1"/>
</dbReference>
<dbReference type="EMBL" id="QKYT01000074">
    <property type="protein sequence ID" value="RIA94750.1"/>
    <property type="molecule type" value="Genomic_DNA"/>
</dbReference>
<dbReference type="GO" id="GO:0016020">
    <property type="term" value="C:membrane"/>
    <property type="evidence" value="ECO:0007669"/>
    <property type="project" value="TreeGrafter"/>
</dbReference>
<dbReference type="PANTHER" id="PTHR13743">
    <property type="entry name" value="BEIGE/BEACH-RELATED"/>
    <property type="match status" value="1"/>
</dbReference>
<feature type="domain" description="BEACH" evidence="5">
    <location>
        <begin position="397"/>
        <end position="688"/>
    </location>
</feature>
<name>A0A397T940_9GLOM</name>
<dbReference type="PROSITE" id="PS50197">
    <property type="entry name" value="BEACH"/>
    <property type="match status" value="1"/>
</dbReference>
<dbReference type="InterPro" id="IPR050865">
    <property type="entry name" value="BEACH_Domain"/>
</dbReference>
<comment type="function">
    <text evidence="3">May be involved in protein sorting and cell wall formation.</text>
</comment>
<dbReference type="STRING" id="658196.A0A397T940"/>
<dbReference type="InterPro" id="IPR011993">
    <property type="entry name" value="PH-like_dom_sf"/>
</dbReference>
<evidence type="ECO:0000256" key="3">
    <source>
        <dbReference type="ARBA" id="ARBA00054699"/>
    </source>
</evidence>
<dbReference type="GO" id="GO:0005829">
    <property type="term" value="C:cytosol"/>
    <property type="evidence" value="ECO:0007669"/>
    <property type="project" value="TreeGrafter"/>
</dbReference>
<dbReference type="GO" id="GO:0008104">
    <property type="term" value="P:intracellular protein localization"/>
    <property type="evidence" value="ECO:0007669"/>
    <property type="project" value="TreeGrafter"/>
</dbReference>
<keyword evidence="1" id="KW-0853">WD repeat</keyword>
<organism evidence="7 8">
    <name type="scientific">Glomus cerebriforme</name>
    <dbReference type="NCBI Taxonomy" id="658196"/>
    <lineage>
        <taxon>Eukaryota</taxon>
        <taxon>Fungi</taxon>
        <taxon>Fungi incertae sedis</taxon>
        <taxon>Mucoromycota</taxon>
        <taxon>Glomeromycotina</taxon>
        <taxon>Glomeromycetes</taxon>
        <taxon>Glomerales</taxon>
        <taxon>Glomeraceae</taxon>
        <taxon>Glomus</taxon>
    </lineage>
</organism>
<dbReference type="CDD" id="cd06071">
    <property type="entry name" value="Beach"/>
    <property type="match status" value="1"/>
</dbReference>
<reference evidence="7 8" key="1">
    <citation type="submission" date="2018-06" db="EMBL/GenBank/DDBJ databases">
        <title>Comparative genomics reveals the genomic features of Rhizophagus irregularis, R. cerebriforme, R. diaphanum and Gigaspora rosea, and their symbiotic lifestyle signature.</title>
        <authorList>
            <person name="Morin E."/>
            <person name="San Clemente H."/>
            <person name="Chen E.C.H."/>
            <person name="De La Providencia I."/>
            <person name="Hainaut M."/>
            <person name="Kuo A."/>
            <person name="Kohler A."/>
            <person name="Murat C."/>
            <person name="Tang N."/>
            <person name="Roy S."/>
            <person name="Loubradou J."/>
            <person name="Henrissat B."/>
            <person name="Grigoriev I.V."/>
            <person name="Corradi N."/>
            <person name="Roux C."/>
            <person name="Martin F.M."/>
        </authorList>
    </citation>
    <scope>NUCLEOTIDE SEQUENCE [LARGE SCALE GENOMIC DNA]</scope>
    <source>
        <strain evidence="7 8">DAOM 227022</strain>
    </source>
</reference>
<accession>A0A397T940</accession>
<dbReference type="SUPFAM" id="SSF50729">
    <property type="entry name" value="PH domain-like"/>
    <property type="match status" value="1"/>
</dbReference>
<dbReference type="PANTHER" id="PTHR13743:SF112">
    <property type="entry name" value="BEACH DOMAIN-CONTAINING PROTEIN"/>
    <property type="match status" value="1"/>
</dbReference>
<evidence type="ECO:0000256" key="4">
    <source>
        <dbReference type="ARBA" id="ARBA00073334"/>
    </source>
</evidence>
<dbReference type="Pfam" id="PF16057">
    <property type="entry name" value="DUF4800"/>
    <property type="match status" value="1"/>
</dbReference>
<dbReference type="PROSITE" id="PS51783">
    <property type="entry name" value="PH_BEACH"/>
    <property type="match status" value="1"/>
</dbReference>
<proteinExistence type="predicted"/>
<feature type="domain" description="BEACH-type PH" evidence="6">
    <location>
        <begin position="272"/>
        <end position="384"/>
    </location>
</feature>
<keyword evidence="2" id="KW-0677">Repeat</keyword>
<dbReference type="OrthoDB" id="26681at2759"/>